<keyword evidence="2" id="KW-0689">Ribosomal protein</keyword>
<dbReference type="InterPro" id="IPR004588">
    <property type="entry name" value="IspG_bac-typ"/>
</dbReference>
<dbReference type="Gene3D" id="3.30.1140.32">
    <property type="entry name" value="Ribosomal protein S3, C-terminal domain"/>
    <property type="match status" value="1"/>
</dbReference>
<evidence type="ECO:0000313" key="5">
    <source>
        <dbReference type="Proteomes" id="UP000245207"/>
    </source>
</evidence>
<keyword evidence="5" id="KW-1185">Reference proteome</keyword>
<comment type="similarity">
    <text evidence="1">Belongs to the universal ribosomal protein uS3 family.</text>
</comment>
<dbReference type="GO" id="GO:0016114">
    <property type="term" value="P:terpenoid biosynthetic process"/>
    <property type="evidence" value="ECO:0007669"/>
    <property type="project" value="InterPro"/>
</dbReference>
<dbReference type="STRING" id="35608.A0A2U1PGX3"/>
<dbReference type="GO" id="GO:0009507">
    <property type="term" value="C:chloroplast"/>
    <property type="evidence" value="ECO:0007669"/>
    <property type="project" value="TreeGrafter"/>
</dbReference>
<name>A0A2U1PGX3_ARTAN</name>
<dbReference type="InterPro" id="IPR036419">
    <property type="entry name" value="Ribosomal_S3_C_sf"/>
</dbReference>
<dbReference type="AlphaFoldDB" id="A0A2U1PGX3"/>
<dbReference type="GO" id="GO:1990904">
    <property type="term" value="C:ribonucleoprotein complex"/>
    <property type="evidence" value="ECO:0007669"/>
    <property type="project" value="UniProtKB-KW"/>
</dbReference>
<dbReference type="EMBL" id="PKPP01001173">
    <property type="protein sequence ID" value="PWA84972.1"/>
    <property type="molecule type" value="Genomic_DNA"/>
</dbReference>
<organism evidence="4 5">
    <name type="scientific">Artemisia annua</name>
    <name type="common">Sweet wormwood</name>
    <dbReference type="NCBI Taxonomy" id="35608"/>
    <lineage>
        <taxon>Eukaryota</taxon>
        <taxon>Viridiplantae</taxon>
        <taxon>Streptophyta</taxon>
        <taxon>Embryophyta</taxon>
        <taxon>Tracheophyta</taxon>
        <taxon>Spermatophyta</taxon>
        <taxon>Magnoliopsida</taxon>
        <taxon>eudicotyledons</taxon>
        <taxon>Gunneridae</taxon>
        <taxon>Pentapetalae</taxon>
        <taxon>asterids</taxon>
        <taxon>campanulids</taxon>
        <taxon>Asterales</taxon>
        <taxon>Asteraceae</taxon>
        <taxon>Asteroideae</taxon>
        <taxon>Anthemideae</taxon>
        <taxon>Artemisiinae</taxon>
        <taxon>Artemisia</taxon>
    </lineage>
</organism>
<accession>A0A2U1PGX3</accession>
<dbReference type="GO" id="GO:0019288">
    <property type="term" value="P:isopentenyl diphosphate biosynthetic process, methylerythritol 4-phosphate pathway"/>
    <property type="evidence" value="ECO:0007669"/>
    <property type="project" value="TreeGrafter"/>
</dbReference>
<evidence type="ECO:0000313" key="4">
    <source>
        <dbReference type="EMBL" id="PWA84972.1"/>
    </source>
</evidence>
<keyword evidence="3" id="KW-0687">Ribonucleoprotein</keyword>
<evidence type="ECO:0000256" key="2">
    <source>
        <dbReference type="ARBA" id="ARBA00022980"/>
    </source>
</evidence>
<evidence type="ECO:0000256" key="1">
    <source>
        <dbReference type="ARBA" id="ARBA00010761"/>
    </source>
</evidence>
<evidence type="ECO:0000256" key="3">
    <source>
        <dbReference type="ARBA" id="ARBA00023274"/>
    </source>
</evidence>
<reference evidence="4 5" key="1">
    <citation type="journal article" date="2018" name="Mol. Plant">
        <title>The genome of Artemisia annua provides insight into the evolution of Asteraceae family and artemisinin biosynthesis.</title>
        <authorList>
            <person name="Shen Q."/>
            <person name="Zhang L."/>
            <person name="Liao Z."/>
            <person name="Wang S."/>
            <person name="Yan T."/>
            <person name="Shi P."/>
            <person name="Liu M."/>
            <person name="Fu X."/>
            <person name="Pan Q."/>
            <person name="Wang Y."/>
            <person name="Lv Z."/>
            <person name="Lu X."/>
            <person name="Zhang F."/>
            <person name="Jiang W."/>
            <person name="Ma Y."/>
            <person name="Chen M."/>
            <person name="Hao X."/>
            <person name="Li L."/>
            <person name="Tang Y."/>
            <person name="Lv G."/>
            <person name="Zhou Y."/>
            <person name="Sun X."/>
            <person name="Brodelius P.E."/>
            <person name="Rose J.K.C."/>
            <person name="Tang K."/>
        </authorList>
    </citation>
    <scope>NUCLEOTIDE SEQUENCE [LARGE SCALE GENOMIC DNA]</scope>
    <source>
        <strain evidence="5">cv. Huhao1</strain>
        <tissue evidence="4">Leaf</tissue>
    </source>
</reference>
<dbReference type="GO" id="GO:0005840">
    <property type="term" value="C:ribosome"/>
    <property type="evidence" value="ECO:0007669"/>
    <property type="project" value="UniProtKB-KW"/>
</dbReference>
<dbReference type="Proteomes" id="UP000245207">
    <property type="component" value="Unassembled WGS sequence"/>
</dbReference>
<dbReference type="PANTHER" id="PTHR30454">
    <property type="entry name" value="4-HYDROXY-3-METHYLBUT-2-EN-1-YL DIPHOSPHATE SYNTHASE"/>
    <property type="match status" value="1"/>
</dbReference>
<protein>
    <submittedName>
        <fullName evidence="4">(E)-4-hydroxy-3-methylbut-2-enyl diphosphate synthase</fullName>
    </submittedName>
</protein>
<comment type="caution">
    <text evidence="4">The sequence shown here is derived from an EMBL/GenBank/DDBJ whole genome shotgun (WGS) entry which is preliminary data.</text>
</comment>
<dbReference type="GO" id="GO:0046429">
    <property type="term" value="F:4-hydroxy-3-methylbut-2-en-1-yl diphosphate synthase activity (ferredoxin)"/>
    <property type="evidence" value="ECO:0007669"/>
    <property type="project" value="InterPro"/>
</dbReference>
<gene>
    <name evidence="4" type="ORF">CTI12_AA144020</name>
</gene>
<proteinExistence type="inferred from homology"/>
<sequence>MDELVVAIPTQIVITELGWSSPELYLVTWCRVSSKKTLYLQKVLFLVSDNFSATVKIITRIEPSSICSVQAEFLRYKLLRCLAVRRPCNGVLRFVMGNGAKGCEAGMVEFVGFIKVNLVKGSDLAIRDVWKEQIGRVHAARRLSEYRSKNSLIFLFQNRVPRDDLIIDAGADDGARLVDGLEDEEQIGRVHAARRLSEYRSKNSLIFLFQNRVPRDDLIIDAGADDGARLVDGLEDGIH</sequence>
<dbReference type="PANTHER" id="PTHR30454:SF0">
    <property type="entry name" value="4-HYDROXY-3-METHYLBUT-2-EN-1-YL DIPHOSPHATE SYNTHASE (FERREDOXIN), CHLOROPLASTIC"/>
    <property type="match status" value="1"/>
</dbReference>